<dbReference type="InterPro" id="IPR055348">
    <property type="entry name" value="DctQ"/>
</dbReference>
<reference evidence="11 12" key="1">
    <citation type="submission" date="2022-11" db="EMBL/GenBank/DDBJ databases">
        <title>Spartinivicinus poritis sp. nov., isolated from scleractinian coral Porites lutea.</title>
        <authorList>
            <person name="Zhang G."/>
            <person name="Cai L."/>
            <person name="Wei Q."/>
        </authorList>
    </citation>
    <scope>NUCLEOTIDE SEQUENCE [LARGE SCALE GENOMIC DNA]</scope>
    <source>
        <strain evidence="11 12">A2-2</strain>
    </source>
</reference>
<feature type="transmembrane region" description="Helical" evidence="9">
    <location>
        <begin position="97"/>
        <end position="122"/>
    </location>
</feature>
<comment type="subunit">
    <text evidence="9">The complex comprises the extracytoplasmic solute receptor protein and the two transmembrane proteins.</text>
</comment>
<protein>
    <recommendedName>
        <fullName evidence="9">TRAP transporter small permease protein</fullName>
    </recommendedName>
</protein>
<organism evidence="11 12">
    <name type="scientific">Spartinivicinus poritis</name>
    <dbReference type="NCBI Taxonomy" id="2994640"/>
    <lineage>
        <taxon>Bacteria</taxon>
        <taxon>Pseudomonadati</taxon>
        <taxon>Pseudomonadota</taxon>
        <taxon>Gammaproteobacteria</taxon>
        <taxon>Oceanospirillales</taxon>
        <taxon>Zooshikellaceae</taxon>
        <taxon>Spartinivicinus</taxon>
    </lineage>
</organism>
<keyword evidence="3" id="KW-1003">Cell membrane</keyword>
<accession>A0ABT5UCS5</accession>
<dbReference type="Pfam" id="PF04290">
    <property type="entry name" value="DctQ"/>
    <property type="match status" value="1"/>
</dbReference>
<keyword evidence="4 9" id="KW-0997">Cell inner membrane</keyword>
<dbReference type="Proteomes" id="UP001528823">
    <property type="component" value="Unassembled WGS sequence"/>
</dbReference>
<evidence type="ECO:0000313" key="12">
    <source>
        <dbReference type="Proteomes" id="UP001528823"/>
    </source>
</evidence>
<dbReference type="PANTHER" id="PTHR35011">
    <property type="entry name" value="2,3-DIKETO-L-GULONATE TRAP TRANSPORTER SMALL PERMEASE PROTEIN YIAM"/>
    <property type="match status" value="1"/>
</dbReference>
<evidence type="ECO:0000256" key="7">
    <source>
        <dbReference type="ARBA" id="ARBA00023136"/>
    </source>
</evidence>
<dbReference type="InterPro" id="IPR007387">
    <property type="entry name" value="TRAP_DctQ"/>
</dbReference>
<dbReference type="EMBL" id="JAPMOU010000024">
    <property type="protein sequence ID" value="MDE1463801.1"/>
    <property type="molecule type" value="Genomic_DNA"/>
</dbReference>
<feature type="transmembrane region" description="Helical" evidence="9">
    <location>
        <begin position="60"/>
        <end position="77"/>
    </location>
</feature>
<keyword evidence="2 9" id="KW-0813">Transport</keyword>
<keyword evidence="6 9" id="KW-1133">Transmembrane helix</keyword>
<feature type="domain" description="Tripartite ATP-independent periplasmic transporters DctQ component" evidence="10">
    <location>
        <begin position="34"/>
        <end position="165"/>
    </location>
</feature>
<comment type="subcellular location">
    <subcellularLocation>
        <location evidence="1 9">Cell inner membrane</location>
        <topology evidence="1 9">Multi-pass membrane protein</topology>
    </subcellularLocation>
</comment>
<name>A0ABT5UCS5_9GAMM</name>
<dbReference type="RefSeq" id="WP_274690129.1">
    <property type="nucleotide sequence ID" value="NZ_JAPMOU010000024.1"/>
</dbReference>
<keyword evidence="12" id="KW-1185">Reference proteome</keyword>
<evidence type="ECO:0000259" key="10">
    <source>
        <dbReference type="Pfam" id="PF04290"/>
    </source>
</evidence>
<dbReference type="PANTHER" id="PTHR35011:SF4">
    <property type="entry name" value="SLL1102 PROTEIN"/>
    <property type="match status" value="1"/>
</dbReference>
<comment type="similarity">
    <text evidence="8 9">Belongs to the TRAP transporter small permease family.</text>
</comment>
<keyword evidence="5 9" id="KW-0812">Transmembrane</keyword>
<evidence type="ECO:0000256" key="9">
    <source>
        <dbReference type="RuleBase" id="RU369079"/>
    </source>
</evidence>
<keyword evidence="7 9" id="KW-0472">Membrane</keyword>
<evidence type="ECO:0000256" key="8">
    <source>
        <dbReference type="ARBA" id="ARBA00038436"/>
    </source>
</evidence>
<sequence length="176" mass="20229">MWQEGSLPAPPGANVVYYWVKKTGEVISWAYAVLMVVIILQVILRKGFSSGLIILEELQWHLYAIGFMFGMAYSQVMNSHIRVDLFYSRFSNKTKHIIEIIGLLCFVLPFISIIFIHSLDFVADSWRINERSAAPAGLPFRWVIKSIIPIAFSLLAITVVTRIYHETYLLITCWRS</sequence>
<feature type="transmembrane region" description="Helical" evidence="9">
    <location>
        <begin position="142"/>
        <end position="164"/>
    </location>
</feature>
<feature type="transmembrane region" description="Helical" evidence="9">
    <location>
        <begin position="26"/>
        <end position="48"/>
    </location>
</feature>
<gene>
    <name evidence="11" type="ORF">ORQ98_17760</name>
</gene>
<comment type="caution">
    <text evidence="11">The sequence shown here is derived from an EMBL/GenBank/DDBJ whole genome shotgun (WGS) entry which is preliminary data.</text>
</comment>
<evidence type="ECO:0000256" key="3">
    <source>
        <dbReference type="ARBA" id="ARBA00022475"/>
    </source>
</evidence>
<evidence type="ECO:0000256" key="1">
    <source>
        <dbReference type="ARBA" id="ARBA00004429"/>
    </source>
</evidence>
<evidence type="ECO:0000256" key="5">
    <source>
        <dbReference type="ARBA" id="ARBA00022692"/>
    </source>
</evidence>
<evidence type="ECO:0000256" key="2">
    <source>
        <dbReference type="ARBA" id="ARBA00022448"/>
    </source>
</evidence>
<evidence type="ECO:0000256" key="6">
    <source>
        <dbReference type="ARBA" id="ARBA00022989"/>
    </source>
</evidence>
<evidence type="ECO:0000256" key="4">
    <source>
        <dbReference type="ARBA" id="ARBA00022519"/>
    </source>
</evidence>
<comment type="function">
    <text evidence="9">Part of the tripartite ATP-independent periplasmic (TRAP) transport system.</text>
</comment>
<proteinExistence type="inferred from homology"/>
<evidence type="ECO:0000313" key="11">
    <source>
        <dbReference type="EMBL" id="MDE1463801.1"/>
    </source>
</evidence>